<dbReference type="InterPro" id="IPR023187">
    <property type="entry name" value="Tscrpt_reg_MarR-type_CS"/>
</dbReference>
<name>A0ABS1L7B7_9ACTN</name>
<dbReference type="InterPro" id="IPR036390">
    <property type="entry name" value="WH_DNA-bd_sf"/>
</dbReference>
<dbReference type="PANTHER" id="PTHR33164">
    <property type="entry name" value="TRANSCRIPTIONAL REGULATOR, MARR FAMILY"/>
    <property type="match status" value="1"/>
</dbReference>
<reference evidence="5 6" key="1">
    <citation type="submission" date="2021-01" db="EMBL/GenBank/DDBJ databases">
        <title>Genome seq and assembly of Nocardiodes sp. G10.</title>
        <authorList>
            <person name="Chhetri G."/>
        </authorList>
    </citation>
    <scope>NUCLEOTIDE SEQUENCE [LARGE SCALE GENOMIC DNA]</scope>
    <source>
        <strain evidence="5 6">G10</strain>
    </source>
</reference>
<accession>A0ABS1L7B7</accession>
<dbReference type="PROSITE" id="PS50995">
    <property type="entry name" value="HTH_MARR_2"/>
    <property type="match status" value="1"/>
</dbReference>
<dbReference type="SMART" id="SM00347">
    <property type="entry name" value="HTH_MARR"/>
    <property type="match status" value="1"/>
</dbReference>
<dbReference type="InterPro" id="IPR036388">
    <property type="entry name" value="WH-like_DNA-bd_sf"/>
</dbReference>
<keyword evidence="6" id="KW-1185">Reference proteome</keyword>
<protein>
    <submittedName>
        <fullName evidence="5">Winged helix-turn-helix transcriptional regulator</fullName>
    </submittedName>
</protein>
<dbReference type="PANTHER" id="PTHR33164:SF94">
    <property type="entry name" value="TRANSCRIPTIONAL REGULATORY PROTEIN-RELATED"/>
    <property type="match status" value="1"/>
</dbReference>
<evidence type="ECO:0000256" key="3">
    <source>
        <dbReference type="ARBA" id="ARBA00023163"/>
    </source>
</evidence>
<gene>
    <name evidence="5" type="ORF">JI751_08190</name>
</gene>
<proteinExistence type="predicted"/>
<comment type="caution">
    <text evidence="5">The sequence shown here is derived from an EMBL/GenBank/DDBJ whole genome shotgun (WGS) entry which is preliminary data.</text>
</comment>
<dbReference type="Pfam" id="PF12802">
    <property type="entry name" value="MarR_2"/>
    <property type="match status" value="1"/>
</dbReference>
<evidence type="ECO:0000256" key="2">
    <source>
        <dbReference type="ARBA" id="ARBA00023125"/>
    </source>
</evidence>
<dbReference type="Gene3D" id="1.10.10.10">
    <property type="entry name" value="Winged helix-like DNA-binding domain superfamily/Winged helix DNA-binding domain"/>
    <property type="match status" value="1"/>
</dbReference>
<evidence type="ECO:0000313" key="6">
    <source>
        <dbReference type="Proteomes" id="UP000636918"/>
    </source>
</evidence>
<keyword evidence="2" id="KW-0238">DNA-binding</keyword>
<dbReference type="Proteomes" id="UP000636918">
    <property type="component" value="Unassembled WGS sequence"/>
</dbReference>
<dbReference type="RefSeq" id="WP_201935378.1">
    <property type="nucleotide sequence ID" value="NZ_JAERSG010000002.1"/>
</dbReference>
<dbReference type="InterPro" id="IPR000835">
    <property type="entry name" value="HTH_MarR-typ"/>
</dbReference>
<evidence type="ECO:0000313" key="5">
    <source>
        <dbReference type="EMBL" id="MBL0747585.1"/>
    </source>
</evidence>
<sequence length="157" mass="16620">MKMTDAEAAAVAFMTASRALLGMSLRSVAAAPVPLTVPQHRLLVLVSADGPRRIGTLADDLGVNQSNASRLVARLVDQGLVRRVTDPADGRASVVEATAEGRRVLDAVSEHRLRELRAVVAAMPSTSWRPAVQVLHAFNAAAHEAEAVPAGTDEEER</sequence>
<dbReference type="PROSITE" id="PS01117">
    <property type="entry name" value="HTH_MARR_1"/>
    <property type="match status" value="1"/>
</dbReference>
<evidence type="ECO:0000259" key="4">
    <source>
        <dbReference type="PROSITE" id="PS50995"/>
    </source>
</evidence>
<organism evidence="5 6">
    <name type="scientific">Nocardioides baculatus</name>
    <dbReference type="NCBI Taxonomy" id="2801337"/>
    <lineage>
        <taxon>Bacteria</taxon>
        <taxon>Bacillati</taxon>
        <taxon>Actinomycetota</taxon>
        <taxon>Actinomycetes</taxon>
        <taxon>Propionibacteriales</taxon>
        <taxon>Nocardioidaceae</taxon>
        <taxon>Nocardioides</taxon>
    </lineage>
</organism>
<keyword evidence="3" id="KW-0804">Transcription</keyword>
<feature type="domain" description="HTH marR-type" evidence="4">
    <location>
        <begin position="6"/>
        <end position="140"/>
    </location>
</feature>
<dbReference type="InterPro" id="IPR039422">
    <property type="entry name" value="MarR/SlyA-like"/>
</dbReference>
<dbReference type="EMBL" id="JAERSG010000002">
    <property type="protein sequence ID" value="MBL0747585.1"/>
    <property type="molecule type" value="Genomic_DNA"/>
</dbReference>
<dbReference type="SUPFAM" id="SSF46785">
    <property type="entry name" value="Winged helix' DNA-binding domain"/>
    <property type="match status" value="1"/>
</dbReference>
<keyword evidence="1" id="KW-0805">Transcription regulation</keyword>
<evidence type="ECO:0000256" key="1">
    <source>
        <dbReference type="ARBA" id="ARBA00023015"/>
    </source>
</evidence>